<dbReference type="AlphaFoldDB" id="A0A2P2I472"/>
<keyword evidence="2" id="KW-0325">Glycoprotein</keyword>
<dbReference type="InterPro" id="IPR003137">
    <property type="entry name" value="PA_domain"/>
</dbReference>
<dbReference type="EMBL" id="IACT01003683">
    <property type="protein sequence ID" value="LAC22912.1"/>
    <property type="molecule type" value="mRNA"/>
</dbReference>
<evidence type="ECO:0000256" key="2">
    <source>
        <dbReference type="ARBA" id="ARBA00023180"/>
    </source>
</evidence>
<dbReference type="EMBL" id="IACF01003198">
    <property type="protein sequence ID" value="LAB68822.1"/>
    <property type="molecule type" value="mRNA"/>
</dbReference>
<dbReference type="Gene3D" id="3.50.30.30">
    <property type="match status" value="1"/>
</dbReference>
<protein>
    <submittedName>
        <fullName evidence="5">PRADC1-like protein</fullName>
    </submittedName>
</protein>
<reference evidence="5" key="2">
    <citation type="journal article" date="2018" name="Biosci. Biotechnol. Biochem.">
        <title>Polysaccharide hydrolase of the hadal zone amphipods Hirondellea gigas.</title>
        <authorList>
            <person name="Kobayashi H."/>
            <person name="Nagahama T."/>
            <person name="Arai W."/>
            <person name="Sasagawa Y."/>
            <person name="Umeda M."/>
            <person name="Hayashi T."/>
            <person name="Nikaido I."/>
            <person name="Watanabe H."/>
            <person name="Oguri K."/>
            <person name="Kitazato H."/>
            <person name="Fujioka K."/>
            <person name="Kido Y."/>
            <person name="Takami H."/>
        </authorList>
    </citation>
    <scope>NUCLEOTIDE SEQUENCE</scope>
    <source>
        <tissue evidence="5">Whole body</tissue>
    </source>
</reference>
<dbReference type="PANTHER" id="PTHR22702:SF1">
    <property type="entry name" value="PROTEASE-ASSOCIATED DOMAIN-CONTAINING PROTEIN 1"/>
    <property type="match status" value="1"/>
</dbReference>
<reference evidence="6" key="1">
    <citation type="submission" date="2017-11" db="EMBL/GenBank/DDBJ databases">
        <title>The sensing device of the deep-sea amphipod.</title>
        <authorList>
            <person name="Kobayashi H."/>
            <person name="Nagahama T."/>
            <person name="Arai W."/>
            <person name="Sasagawa Y."/>
            <person name="Umeda M."/>
            <person name="Hayashi T."/>
            <person name="Nikaido I."/>
            <person name="Watanabe H."/>
            <person name="Oguri K."/>
            <person name="Kitazato H."/>
            <person name="Fujioka K."/>
            <person name="Kido Y."/>
            <person name="Takami H."/>
        </authorList>
    </citation>
    <scope>NUCLEOTIDE SEQUENCE</scope>
    <source>
        <tissue evidence="6">Whole body</tissue>
    </source>
</reference>
<accession>A0A2P2I472</accession>
<dbReference type="Pfam" id="PF02225">
    <property type="entry name" value="PA"/>
    <property type="match status" value="1"/>
</dbReference>
<evidence type="ECO:0000256" key="1">
    <source>
        <dbReference type="ARBA" id="ARBA00022729"/>
    </source>
</evidence>
<evidence type="ECO:0000313" key="6">
    <source>
        <dbReference type="EMBL" id="LAC22912.1"/>
    </source>
</evidence>
<name>A0A2P2I472_9CRUS</name>
<evidence type="ECO:0000313" key="5">
    <source>
        <dbReference type="EMBL" id="LAB68822.1"/>
    </source>
</evidence>
<feature type="chain" id="PRO_5033317640" evidence="3">
    <location>
        <begin position="21"/>
        <end position="201"/>
    </location>
</feature>
<evidence type="ECO:0000256" key="3">
    <source>
        <dbReference type="SAM" id="SignalP"/>
    </source>
</evidence>
<organism evidence="5">
    <name type="scientific">Hirondellea gigas</name>
    <dbReference type="NCBI Taxonomy" id="1518452"/>
    <lineage>
        <taxon>Eukaryota</taxon>
        <taxon>Metazoa</taxon>
        <taxon>Ecdysozoa</taxon>
        <taxon>Arthropoda</taxon>
        <taxon>Crustacea</taxon>
        <taxon>Multicrustacea</taxon>
        <taxon>Malacostraca</taxon>
        <taxon>Eumalacostraca</taxon>
        <taxon>Peracarida</taxon>
        <taxon>Amphipoda</taxon>
        <taxon>Amphilochidea</taxon>
        <taxon>Lysianassida</taxon>
        <taxon>Lysianassidira</taxon>
        <taxon>Lysianassoidea</taxon>
        <taxon>Lysianassidae</taxon>
        <taxon>Hirondellea</taxon>
    </lineage>
</organism>
<proteinExistence type="evidence at transcript level"/>
<keyword evidence="1 3" id="KW-0732">Signal</keyword>
<evidence type="ECO:0000259" key="4">
    <source>
        <dbReference type="Pfam" id="PF02225"/>
    </source>
</evidence>
<dbReference type="SUPFAM" id="SSF52025">
    <property type="entry name" value="PA domain"/>
    <property type="match status" value="1"/>
</dbReference>
<sequence>MKSIFLKLCILIIVCRLSRCNSDPFHNPVYNEATIYDFIENDPFFEILQPESLQYTYRLRQAKDFGTRFRYLQRGVRMVLTDPEECCSSLHNSDSVYGAVALVNRGQCSFVSKAIAAEEAGAMAVIVSDMNSENDSLFLDMVADGTERKPNIPAYFLLGRNGHMIRQTLLSQHIEEAIINIPVNLTDVPIIKLNQPPWIVW</sequence>
<dbReference type="InterPro" id="IPR046450">
    <property type="entry name" value="PA_dom_sf"/>
</dbReference>
<feature type="domain" description="PA" evidence="4">
    <location>
        <begin position="84"/>
        <end position="163"/>
    </location>
</feature>
<dbReference type="PANTHER" id="PTHR22702">
    <property type="entry name" value="PROTEASE-ASSOCIATED DOMAIN-CONTAINING PROTEIN"/>
    <property type="match status" value="1"/>
</dbReference>
<feature type="signal peptide" evidence="3">
    <location>
        <begin position="1"/>
        <end position="20"/>
    </location>
</feature>